<dbReference type="GO" id="GO:0000978">
    <property type="term" value="F:RNA polymerase II cis-regulatory region sequence-specific DNA binding"/>
    <property type="evidence" value="ECO:0007669"/>
    <property type="project" value="TreeGrafter"/>
</dbReference>
<evidence type="ECO:0000259" key="9">
    <source>
        <dbReference type="PROSITE" id="PS50157"/>
    </source>
</evidence>
<keyword evidence="2" id="KW-0479">Metal-binding</keyword>
<dbReference type="OrthoDB" id="6077919at2759"/>
<feature type="domain" description="C2H2-type" evidence="9">
    <location>
        <begin position="268"/>
        <end position="293"/>
    </location>
</feature>
<dbReference type="AlphaFoldDB" id="A0A8T1MD22"/>
<reference evidence="10 11" key="1">
    <citation type="journal article" date="2018" name="Biotechnol. Adv.">
        <title>Improved genomic resources and new bioinformatic workflow for the carcinogenic parasite Clonorchis sinensis: Biotechnological implications.</title>
        <authorList>
            <person name="Wang D."/>
            <person name="Korhonen P.K."/>
            <person name="Gasser R.B."/>
            <person name="Young N.D."/>
        </authorList>
    </citation>
    <scope>NUCLEOTIDE SEQUENCE [LARGE SCALE GENOMIC DNA]</scope>
    <source>
        <strain evidence="10">Cs-k2</strain>
    </source>
</reference>
<comment type="caution">
    <text evidence="10">The sequence shown here is derived from an EMBL/GenBank/DDBJ whole genome shotgun (WGS) entry which is preliminary data.</text>
</comment>
<protein>
    <submittedName>
        <fullName evidence="10">Zinc finger X-chromosomal protein</fullName>
    </submittedName>
</protein>
<evidence type="ECO:0000256" key="2">
    <source>
        <dbReference type="ARBA" id="ARBA00022723"/>
    </source>
</evidence>
<dbReference type="PROSITE" id="PS00028">
    <property type="entry name" value="ZINC_FINGER_C2H2_1"/>
    <property type="match status" value="4"/>
</dbReference>
<feature type="domain" description="C2H2-type" evidence="9">
    <location>
        <begin position="206"/>
        <end position="233"/>
    </location>
</feature>
<dbReference type="Proteomes" id="UP000286415">
    <property type="component" value="Unassembled WGS sequence"/>
</dbReference>
<evidence type="ECO:0000313" key="11">
    <source>
        <dbReference type="Proteomes" id="UP000286415"/>
    </source>
</evidence>
<feature type="compositionally biased region" description="Basic residues" evidence="8">
    <location>
        <begin position="111"/>
        <end position="122"/>
    </location>
</feature>
<dbReference type="SMART" id="SM00355">
    <property type="entry name" value="ZnF_C2H2"/>
    <property type="match status" value="5"/>
</dbReference>
<keyword evidence="4 7" id="KW-0863">Zinc-finger</keyword>
<keyword evidence="3" id="KW-0677">Repeat</keyword>
<evidence type="ECO:0000256" key="4">
    <source>
        <dbReference type="ARBA" id="ARBA00022771"/>
    </source>
</evidence>
<dbReference type="GO" id="GO:0005634">
    <property type="term" value="C:nucleus"/>
    <property type="evidence" value="ECO:0007669"/>
    <property type="project" value="UniProtKB-SubCell"/>
</dbReference>
<evidence type="ECO:0000256" key="1">
    <source>
        <dbReference type="ARBA" id="ARBA00004123"/>
    </source>
</evidence>
<feature type="domain" description="C2H2-type" evidence="9">
    <location>
        <begin position="240"/>
        <end position="267"/>
    </location>
</feature>
<proteinExistence type="predicted"/>
<dbReference type="EMBL" id="NIRI02000042">
    <property type="protein sequence ID" value="KAG5446929.1"/>
    <property type="molecule type" value="Genomic_DNA"/>
</dbReference>
<organism evidence="10 11">
    <name type="scientific">Clonorchis sinensis</name>
    <name type="common">Chinese liver fluke</name>
    <dbReference type="NCBI Taxonomy" id="79923"/>
    <lineage>
        <taxon>Eukaryota</taxon>
        <taxon>Metazoa</taxon>
        <taxon>Spiralia</taxon>
        <taxon>Lophotrochozoa</taxon>
        <taxon>Platyhelminthes</taxon>
        <taxon>Trematoda</taxon>
        <taxon>Digenea</taxon>
        <taxon>Opisthorchiida</taxon>
        <taxon>Opisthorchiata</taxon>
        <taxon>Opisthorchiidae</taxon>
        <taxon>Clonorchis</taxon>
    </lineage>
</organism>
<evidence type="ECO:0000256" key="5">
    <source>
        <dbReference type="ARBA" id="ARBA00022833"/>
    </source>
</evidence>
<feature type="region of interest" description="Disordered" evidence="8">
    <location>
        <begin position="103"/>
        <end position="124"/>
    </location>
</feature>
<reference evidence="10 11" key="2">
    <citation type="journal article" date="2021" name="Genomics">
        <title>High-quality reference genome for Clonorchis sinensis.</title>
        <authorList>
            <person name="Young N.D."/>
            <person name="Stroehlein A.J."/>
            <person name="Kinkar L."/>
            <person name="Wang T."/>
            <person name="Sohn W.M."/>
            <person name="Chang B.C.H."/>
            <person name="Kaur P."/>
            <person name="Weisz D."/>
            <person name="Dudchenko O."/>
            <person name="Aiden E.L."/>
            <person name="Korhonen P.K."/>
            <person name="Gasser R.B."/>
        </authorList>
    </citation>
    <scope>NUCLEOTIDE SEQUENCE [LARGE SCALE GENOMIC DNA]</scope>
    <source>
        <strain evidence="10">Cs-k2</strain>
    </source>
</reference>
<dbReference type="InterPro" id="IPR036236">
    <property type="entry name" value="Znf_C2H2_sf"/>
</dbReference>
<dbReference type="GO" id="GO:0008270">
    <property type="term" value="F:zinc ion binding"/>
    <property type="evidence" value="ECO:0007669"/>
    <property type="project" value="UniProtKB-KW"/>
</dbReference>
<evidence type="ECO:0000313" key="10">
    <source>
        <dbReference type="EMBL" id="KAG5446929.1"/>
    </source>
</evidence>
<keyword evidence="5" id="KW-0862">Zinc</keyword>
<dbReference type="PROSITE" id="PS50157">
    <property type="entry name" value="ZINC_FINGER_C2H2_2"/>
    <property type="match status" value="4"/>
</dbReference>
<feature type="compositionally biased region" description="Basic and acidic residues" evidence="8">
    <location>
        <begin position="167"/>
        <end position="192"/>
    </location>
</feature>
<name>A0A8T1MD22_CLOSI</name>
<gene>
    <name evidence="10" type="ORF">CSKR_200336</name>
</gene>
<comment type="subcellular location">
    <subcellularLocation>
        <location evidence="1">Nucleus</location>
    </subcellularLocation>
</comment>
<keyword evidence="6" id="KW-0539">Nucleus</keyword>
<dbReference type="PANTHER" id="PTHR24376:SF235">
    <property type="entry name" value="C2H2-TYPE DOMAIN-CONTAINING PROTEIN"/>
    <property type="match status" value="1"/>
</dbReference>
<accession>A0A8T1MD22</accession>
<evidence type="ECO:0000256" key="8">
    <source>
        <dbReference type="SAM" id="MobiDB-lite"/>
    </source>
</evidence>
<dbReference type="Pfam" id="PF00096">
    <property type="entry name" value="zf-C2H2"/>
    <property type="match status" value="2"/>
</dbReference>
<evidence type="ECO:0000256" key="6">
    <source>
        <dbReference type="ARBA" id="ARBA00023242"/>
    </source>
</evidence>
<dbReference type="PANTHER" id="PTHR24376">
    <property type="entry name" value="ZINC FINGER PROTEIN"/>
    <property type="match status" value="1"/>
</dbReference>
<dbReference type="FunFam" id="3.30.160.60:FF:000446">
    <property type="entry name" value="Zinc finger protein"/>
    <property type="match status" value="1"/>
</dbReference>
<feature type="region of interest" description="Disordered" evidence="8">
    <location>
        <begin position="162"/>
        <end position="195"/>
    </location>
</feature>
<evidence type="ECO:0000256" key="3">
    <source>
        <dbReference type="ARBA" id="ARBA00022737"/>
    </source>
</evidence>
<dbReference type="SUPFAM" id="SSF57667">
    <property type="entry name" value="beta-beta-alpha zinc fingers"/>
    <property type="match status" value="3"/>
</dbReference>
<dbReference type="Gene3D" id="3.30.160.60">
    <property type="entry name" value="Classic Zinc Finger"/>
    <property type="match status" value="3"/>
</dbReference>
<sequence>MFFEDYDRHCRLNEQASVKSDDSLDLVIKVEYDGSEKDTCCFLELSGDTVVLVEQLDGLMEAYVPIHDVSAPLSAAGGLSMDTNSVVLEFNEPSESLMPQAGWVQREARKQTRSKTPRKKHPCTTCGKQFTSLSHASTHDISASFMCEICGRMFRQHASLGRHKRYDHASQSRERTNPQSAEDGKAFRDRSVSKRRMIRHSAETSYFCLTCSQMFPNRGALHKHKLLQHDKVPVDKVAKHECAVCKRWFEDTYKLKRHSVVHTKQRPFVCVLCAKAYSHPSALRRHHRTKHRH</sequence>
<dbReference type="GO" id="GO:0001228">
    <property type="term" value="F:DNA-binding transcription activator activity, RNA polymerase II-specific"/>
    <property type="evidence" value="ECO:0007669"/>
    <property type="project" value="TreeGrafter"/>
</dbReference>
<keyword evidence="11" id="KW-1185">Reference proteome</keyword>
<feature type="domain" description="C2H2-type" evidence="9">
    <location>
        <begin position="145"/>
        <end position="173"/>
    </location>
</feature>
<evidence type="ECO:0000256" key="7">
    <source>
        <dbReference type="PROSITE-ProRule" id="PRU00042"/>
    </source>
</evidence>
<dbReference type="InterPro" id="IPR013087">
    <property type="entry name" value="Znf_C2H2_type"/>
</dbReference>